<evidence type="ECO:0000313" key="6">
    <source>
        <dbReference type="Proteomes" id="UP000198582"/>
    </source>
</evidence>
<dbReference type="AlphaFoldDB" id="A0A1H8YHR2"/>
<dbReference type="FunFam" id="3.40.309.10:FF:000002">
    <property type="entry name" value="Methylmalonate-semialdehyde dehydrogenase (Acylating)"/>
    <property type="match status" value="1"/>
</dbReference>
<dbReference type="InterPro" id="IPR016162">
    <property type="entry name" value="Ald_DH_N"/>
</dbReference>
<dbReference type="PROSITE" id="PS00070">
    <property type="entry name" value="ALDEHYDE_DEHYDR_CYS"/>
    <property type="match status" value="1"/>
</dbReference>
<protein>
    <recommendedName>
        <fullName evidence="1">methylmalonate-semialdehyde dehydrogenase (CoA acylating)</fullName>
        <ecNumber evidence="1">1.2.1.27</ecNumber>
    </recommendedName>
</protein>
<dbReference type="OrthoDB" id="6882680at2"/>
<dbReference type="CDD" id="cd07085">
    <property type="entry name" value="ALDH_F6_MMSDH"/>
    <property type="match status" value="1"/>
</dbReference>
<dbReference type="NCBIfam" id="TIGR01722">
    <property type="entry name" value="MMSDH"/>
    <property type="match status" value="1"/>
</dbReference>
<dbReference type="Proteomes" id="UP000198582">
    <property type="component" value="Unassembled WGS sequence"/>
</dbReference>
<dbReference type="RefSeq" id="WP_091623523.1">
    <property type="nucleotide sequence ID" value="NZ_FOEF01000016.1"/>
</dbReference>
<dbReference type="EC" id="1.2.1.27" evidence="1"/>
<evidence type="ECO:0000256" key="2">
    <source>
        <dbReference type="ARBA" id="ARBA00023002"/>
    </source>
</evidence>
<dbReference type="GO" id="GO:0006210">
    <property type="term" value="P:thymine catabolic process"/>
    <property type="evidence" value="ECO:0007669"/>
    <property type="project" value="TreeGrafter"/>
</dbReference>
<dbReference type="Gene3D" id="3.40.605.10">
    <property type="entry name" value="Aldehyde Dehydrogenase, Chain A, domain 1"/>
    <property type="match status" value="1"/>
</dbReference>
<dbReference type="STRING" id="394193.SAMN04489732_116147"/>
<dbReference type="InterPro" id="IPR015590">
    <property type="entry name" value="Aldehyde_DH_dom"/>
</dbReference>
<evidence type="ECO:0000313" key="5">
    <source>
        <dbReference type="EMBL" id="SEP51603.1"/>
    </source>
</evidence>
<dbReference type="InterPro" id="IPR016160">
    <property type="entry name" value="Ald_DH_CS_CYS"/>
</dbReference>
<dbReference type="InterPro" id="IPR016161">
    <property type="entry name" value="Ald_DH/histidinol_DH"/>
</dbReference>
<dbReference type="SUPFAM" id="SSF53720">
    <property type="entry name" value="ALDH-like"/>
    <property type="match status" value="1"/>
</dbReference>
<proteinExistence type="predicted"/>
<keyword evidence="6" id="KW-1185">Reference proteome</keyword>
<dbReference type="GO" id="GO:0004491">
    <property type="term" value="F:methylmalonate-semialdehyde dehydrogenase (acylating, NAD) activity"/>
    <property type="evidence" value="ECO:0007669"/>
    <property type="project" value="UniProtKB-EC"/>
</dbReference>
<name>A0A1H8YHR2_9PSEU</name>
<dbReference type="EMBL" id="FOEF01000016">
    <property type="protein sequence ID" value="SEP51603.1"/>
    <property type="molecule type" value="Genomic_DNA"/>
</dbReference>
<dbReference type="GO" id="GO:0006574">
    <property type="term" value="P:L-valine catabolic process"/>
    <property type="evidence" value="ECO:0007669"/>
    <property type="project" value="TreeGrafter"/>
</dbReference>
<accession>A0A1H8YHR2</accession>
<dbReference type="FunFam" id="3.40.605.10:FF:000003">
    <property type="entry name" value="Methylmalonate-semialdehyde dehydrogenase [acylating]"/>
    <property type="match status" value="1"/>
</dbReference>
<sequence>MTELVQHWIDGARAPGVSRRRGDVFQPATGEVARQVVLAGQSDVDAAVASAVKASRDWAESSLSQRTKIMFAFRQLVADHRDELAGLITAEHGKVLGDAAGEVQRGLEVVEFACGIAQVLKGERSEQVSRGIDAYSLRQPLGVVAGITPFNFPVMVPMWMFPVAIACGNTFVLKPSDRDPSASVRLAELFAEAGLPPGVLNVVQGDAEAVNALLAHPDVAGVSFVGSTPIARHVYETATAAGKRVQALGGAKNHMVVLPDADLDGAADAAVSAGYGSAGERCMAISVVVAVGDTGDELVEAIAERTRLLKTGPGTDEASQMGPVVTAAARDRVMSYVDAGEAAGAKLVVDGRGFASEGHDGGFWVGPTLFDHVTPEMSVYTDEIFGPVLAVVRADSFEAALELVNANPYGNGTAIFTADGLAAREFERRVTVGMVGINVPIPVPMAYYSFGGWKDSLFGDTHVHGAEGVRFYTRAKAVTSRWPRQAHGVDLGFPAHG</sequence>
<dbReference type="PANTHER" id="PTHR43866:SF4">
    <property type="entry name" value="MALONATE-SEMIALDEHYDE DEHYDROGENASE"/>
    <property type="match status" value="1"/>
</dbReference>
<dbReference type="InterPro" id="IPR010061">
    <property type="entry name" value="MeMal-semiAld_DH"/>
</dbReference>
<dbReference type="Pfam" id="PF00171">
    <property type="entry name" value="Aldedh"/>
    <property type="match status" value="1"/>
</dbReference>
<keyword evidence="3" id="KW-0520">NAD</keyword>
<reference evidence="5 6" key="1">
    <citation type="submission" date="2016-10" db="EMBL/GenBank/DDBJ databases">
        <authorList>
            <person name="de Groot N.N."/>
        </authorList>
    </citation>
    <scope>NUCLEOTIDE SEQUENCE [LARGE SCALE GENOMIC DNA]</scope>
    <source>
        <strain evidence="5 6">DSM 44993</strain>
    </source>
</reference>
<organism evidence="5 6">
    <name type="scientific">Amycolatopsis saalfeldensis</name>
    <dbReference type="NCBI Taxonomy" id="394193"/>
    <lineage>
        <taxon>Bacteria</taxon>
        <taxon>Bacillati</taxon>
        <taxon>Actinomycetota</taxon>
        <taxon>Actinomycetes</taxon>
        <taxon>Pseudonocardiales</taxon>
        <taxon>Pseudonocardiaceae</taxon>
        <taxon>Amycolatopsis</taxon>
    </lineage>
</organism>
<dbReference type="InterPro" id="IPR016163">
    <property type="entry name" value="Ald_DH_C"/>
</dbReference>
<dbReference type="PANTHER" id="PTHR43866">
    <property type="entry name" value="MALONATE-SEMIALDEHYDE DEHYDROGENASE"/>
    <property type="match status" value="1"/>
</dbReference>
<gene>
    <name evidence="5" type="ORF">SAMN04489732_116147</name>
</gene>
<keyword evidence="2" id="KW-0560">Oxidoreductase</keyword>
<evidence type="ECO:0000256" key="1">
    <source>
        <dbReference type="ARBA" id="ARBA00013048"/>
    </source>
</evidence>
<evidence type="ECO:0000259" key="4">
    <source>
        <dbReference type="Pfam" id="PF00171"/>
    </source>
</evidence>
<evidence type="ECO:0000256" key="3">
    <source>
        <dbReference type="ARBA" id="ARBA00023027"/>
    </source>
</evidence>
<feature type="domain" description="Aldehyde dehydrogenase" evidence="4">
    <location>
        <begin position="20"/>
        <end position="478"/>
    </location>
</feature>
<dbReference type="Gene3D" id="3.40.309.10">
    <property type="entry name" value="Aldehyde Dehydrogenase, Chain A, domain 2"/>
    <property type="match status" value="1"/>
</dbReference>